<evidence type="ECO:0000256" key="3">
    <source>
        <dbReference type="ARBA" id="ARBA00022448"/>
    </source>
</evidence>
<dbReference type="PANTHER" id="PTHR45618">
    <property type="entry name" value="MITOCHONDRIAL DICARBOXYLATE CARRIER-RELATED"/>
    <property type="match status" value="1"/>
</dbReference>
<reference evidence="12 13" key="1">
    <citation type="submission" date="2022-07" db="EMBL/GenBank/DDBJ databases">
        <title>Genome-wide signatures of adaptation to extreme environments.</title>
        <authorList>
            <person name="Cho C.H."/>
            <person name="Yoon H.S."/>
        </authorList>
    </citation>
    <scope>NUCLEOTIDE SEQUENCE [LARGE SCALE GENOMIC DNA]</scope>
    <source>
        <strain evidence="12 13">108.79 E11</strain>
    </source>
</reference>
<dbReference type="InterPro" id="IPR023395">
    <property type="entry name" value="MCP_dom_sf"/>
</dbReference>
<evidence type="ECO:0000313" key="13">
    <source>
        <dbReference type="Proteomes" id="UP001300502"/>
    </source>
</evidence>
<dbReference type="PRINTS" id="PR00784">
    <property type="entry name" value="MTUNCOUPLING"/>
</dbReference>
<feature type="repeat" description="Solcar" evidence="10">
    <location>
        <begin position="959"/>
        <end position="1044"/>
    </location>
</feature>
<comment type="subcellular location">
    <subcellularLocation>
        <location evidence="1">Mitochondrion inner membrane</location>
        <topology evidence="1">Multi-pass membrane protein</topology>
    </subcellularLocation>
</comment>
<evidence type="ECO:0000259" key="11">
    <source>
        <dbReference type="PROSITE" id="PS50219"/>
    </source>
</evidence>
<dbReference type="Proteomes" id="UP001300502">
    <property type="component" value="Unassembled WGS sequence"/>
</dbReference>
<keyword evidence="4 10" id="KW-0812">Transmembrane</keyword>
<keyword evidence="3" id="KW-0813">Transport</keyword>
<accession>A0AAV9IGQ9</accession>
<dbReference type="Pfam" id="PF10367">
    <property type="entry name" value="zf-Vps39_C"/>
    <property type="match status" value="1"/>
</dbReference>
<feature type="repeat" description="Solcar" evidence="10">
    <location>
        <begin position="1153"/>
        <end position="1242"/>
    </location>
</feature>
<proteinExistence type="inferred from homology"/>
<keyword evidence="7" id="KW-1133">Transmembrane helix</keyword>
<dbReference type="InterPro" id="IPR018108">
    <property type="entry name" value="MCP_transmembrane"/>
</dbReference>
<evidence type="ECO:0000313" key="12">
    <source>
        <dbReference type="EMBL" id="KAK4526401.1"/>
    </source>
</evidence>
<dbReference type="InterPro" id="IPR050391">
    <property type="entry name" value="Mito_Metabolite_Transporter"/>
</dbReference>
<evidence type="ECO:0000256" key="8">
    <source>
        <dbReference type="ARBA" id="ARBA00023128"/>
    </source>
</evidence>
<dbReference type="GO" id="GO:0055085">
    <property type="term" value="P:transmembrane transport"/>
    <property type="evidence" value="ECO:0007669"/>
    <property type="project" value="InterPro"/>
</dbReference>
<evidence type="ECO:0000256" key="9">
    <source>
        <dbReference type="ARBA" id="ARBA00023136"/>
    </source>
</evidence>
<dbReference type="Pfam" id="PF00153">
    <property type="entry name" value="Mito_carr"/>
    <property type="match status" value="3"/>
</dbReference>
<dbReference type="PROSITE" id="PS50920">
    <property type="entry name" value="SOLCAR"/>
    <property type="match status" value="3"/>
</dbReference>
<evidence type="ECO:0000256" key="5">
    <source>
        <dbReference type="ARBA" id="ARBA00022737"/>
    </source>
</evidence>
<evidence type="ECO:0000256" key="10">
    <source>
        <dbReference type="PROSITE-ProRule" id="PRU00282"/>
    </source>
</evidence>
<keyword evidence="13" id="KW-1185">Reference proteome</keyword>
<dbReference type="InterPro" id="IPR019453">
    <property type="entry name" value="VPS39/TGFA1_Znf"/>
</dbReference>
<dbReference type="AlphaFoldDB" id="A0AAV9IGQ9"/>
<protein>
    <recommendedName>
        <fullName evidence="11">CNH domain-containing protein</fullName>
    </recommendedName>
</protein>
<feature type="repeat" description="Solcar" evidence="10">
    <location>
        <begin position="1053"/>
        <end position="1144"/>
    </location>
</feature>
<evidence type="ECO:0000256" key="7">
    <source>
        <dbReference type="ARBA" id="ARBA00022989"/>
    </source>
</evidence>
<keyword evidence="9 10" id="KW-0472">Membrane</keyword>
<dbReference type="FunFam" id="1.50.40.10:FF:000009">
    <property type="entry name" value="Mitochondrial 2-oxoglutarate/malate carrier protein"/>
    <property type="match status" value="1"/>
</dbReference>
<keyword evidence="8" id="KW-0496">Mitochondrion</keyword>
<sequence length="1248" mass="140885">MSDVFLVGSCIADFTYKISSICAVESDTLAVTTNEGYLLYVSISASDSQSYRIVRSRKIALNRSNSSFSSNPSLSPLQFVRFQNIRLVFLLVDSVLVAYELPNLELFPRQSSQLQLLSEKTSGAHVFSVNSWTENVAYIAVAARKRVRLLMLTSSQTEPCFVFTGEQDSADLPLAIRFGGTCSKKELCVSTLRDHIIYSVTDDGLLQVRNVVSMKSDLDTSRRTVESPSPSGNTSSFYILRRMKGLMSNSSTREPIALPLPDSDRWLLEMEQASVFRIFSSSQGFLNQVTFLSSENQVPLSVVFCRPFCIALYSRNQLLIRTLSNKGIGSIVQTIHLQNYVSSSRFFNTSCMIAPSCGDLVDSSVAGYAYWYTKVLKLFLREPIWEITKQLENEKQLQLALEIAESLPEDFGRERVYSLREALCLDALKKGNHSLAISFLHEMNISTKQVLELRDKYVPQSWKSALEEWAAFLASHYAKEMKEIRKRRGLTEDAIVDTLWIPGQDEVFSKVIEALLMAHVESKKLIELLKQLRCHVVQLDQWRSDAEYMPENEVHLFWFHLYHSAGCYEMALNTLERLIESSSDDIQNTYIHKLGTYLMELSGLLNTSQVILEHLQWYLDHGGDSEVMLQLLSKSFISLTDALDFLRKQPCNLLIRFLEQQIEKLIEDRRMNTRYYSILIDQLGKAYIDNYIYSKQSETSKTLDSPVEAKNKICDFICQRQGFDPQYVLQQLPQDKELYKERAFLVGQQGKYMEALHLLVEEGLDPEAAENFIRDTVPSHESREVWTQLVKMYLSMATSDAVQGEEENYSDTSKFVTRACQLVSSRDGVKVDCSRVIRELPNNIELKCIIPFLLSSLSNAIGLVRSIKVKKSLLKSEHLLLNDHLVQMKKQKIVIGRDRACCICNRKVGTSAIAVYSDHSVAHLLCHRKSRSNDQTTMAATTTSATTRAQTVKTVPNYMQFVFGGLSGMTATTIVQPIDLVKTRLQLSGQGTRGVPTVGFFKTFMGVIQRESFFGLYRGLTAALFRQVTYTTTRLGVFGALRDAMDKMATQPPPFYLKVAAGLTAGAVGAFVGTPAEVALIRMTADGRLPKEQQRGYKNVVDALIRIVREEGVFTLWRGAFPTIGRAMALNAAQLSTYDQAKQLVVSHGLIGDHIGAHAFASSVAGFCASSVSLPLDMAKTRVQNMKTVDGKREYNGMIDCIIKVVKYEGFFALWKGFWPFFFRIGPHTVLTFIFLEQFKAWYLRKLN</sequence>
<keyword evidence="5" id="KW-0677">Repeat</keyword>
<evidence type="ECO:0000256" key="2">
    <source>
        <dbReference type="ARBA" id="ARBA00006375"/>
    </source>
</evidence>
<dbReference type="PROSITE" id="PS50219">
    <property type="entry name" value="CNH"/>
    <property type="match status" value="1"/>
</dbReference>
<evidence type="ECO:0000256" key="4">
    <source>
        <dbReference type="ARBA" id="ARBA00022692"/>
    </source>
</evidence>
<evidence type="ECO:0000256" key="1">
    <source>
        <dbReference type="ARBA" id="ARBA00004448"/>
    </source>
</evidence>
<dbReference type="SUPFAM" id="SSF103506">
    <property type="entry name" value="Mitochondrial carrier"/>
    <property type="match status" value="1"/>
</dbReference>
<dbReference type="InterPro" id="IPR002067">
    <property type="entry name" value="MCP"/>
</dbReference>
<dbReference type="InterPro" id="IPR001180">
    <property type="entry name" value="CNH_dom"/>
</dbReference>
<gene>
    <name evidence="12" type="ORF">GAYE_SCF23G4315</name>
</gene>
<dbReference type="Gene3D" id="1.50.40.10">
    <property type="entry name" value="Mitochondrial carrier domain"/>
    <property type="match status" value="1"/>
</dbReference>
<evidence type="ECO:0000256" key="6">
    <source>
        <dbReference type="ARBA" id="ARBA00022792"/>
    </source>
</evidence>
<dbReference type="GO" id="GO:0005743">
    <property type="term" value="C:mitochondrial inner membrane"/>
    <property type="evidence" value="ECO:0007669"/>
    <property type="project" value="UniProtKB-SubCell"/>
</dbReference>
<organism evidence="12 13">
    <name type="scientific">Galdieria yellowstonensis</name>
    <dbReference type="NCBI Taxonomy" id="3028027"/>
    <lineage>
        <taxon>Eukaryota</taxon>
        <taxon>Rhodophyta</taxon>
        <taxon>Bangiophyceae</taxon>
        <taxon>Galdieriales</taxon>
        <taxon>Galdieriaceae</taxon>
        <taxon>Galdieria</taxon>
    </lineage>
</organism>
<feature type="domain" description="CNH" evidence="11">
    <location>
        <begin position="15"/>
        <end position="350"/>
    </location>
</feature>
<dbReference type="EMBL" id="JANCYU010000039">
    <property type="protein sequence ID" value="KAK4526401.1"/>
    <property type="molecule type" value="Genomic_DNA"/>
</dbReference>
<comment type="caution">
    <text evidence="12">The sequence shown here is derived from an EMBL/GenBank/DDBJ whole genome shotgun (WGS) entry which is preliminary data.</text>
</comment>
<comment type="similarity">
    <text evidence="2">Belongs to the mitochondrial carrier (TC 2.A.29) family.</text>
</comment>
<keyword evidence="6" id="KW-0999">Mitochondrion inner membrane</keyword>
<name>A0AAV9IGQ9_9RHOD</name>